<gene>
    <name evidence="2" type="ORF">EV03_2221</name>
</gene>
<keyword evidence="1" id="KW-0472">Membrane</keyword>
<dbReference type="AlphaFoldDB" id="A0A0A2C0I2"/>
<dbReference type="EMBL" id="JNAX01000015">
    <property type="protein sequence ID" value="KGG19833.1"/>
    <property type="molecule type" value="Genomic_DNA"/>
</dbReference>
<dbReference type="Proteomes" id="UP000030392">
    <property type="component" value="Unassembled WGS sequence"/>
</dbReference>
<reference evidence="3" key="1">
    <citation type="journal article" date="2014" name="Sci. Data">
        <title>Genomes of diverse isolates of the marine cyanobacterium Prochlorococcus.</title>
        <authorList>
            <person name="Biller S."/>
            <person name="Berube P."/>
            <person name="Thompson J."/>
            <person name="Kelly L."/>
            <person name="Roggensack S."/>
            <person name="Awad L."/>
            <person name="Roache-Johnson K."/>
            <person name="Ding H."/>
            <person name="Giovannoni S.J."/>
            <person name="Moore L.R."/>
            <person name="Chisholm S.W."/>
        </authorList>
    </citation>
    <scope>NUCLEOTIDE SEQUENCE [LARGE SCALE GENOMIC DNA]</scope>
    <source>
        <strain evidence="3">PAC1</strain>
    </source>
</reference>
<comment type="caution">
    <text evidence="2">The sequence shown here is derived from an EMBL/GenBank/DDBJ whole genome shotgun (WGS) entry which is preliminary data.</text>
</comment>
<evidence type="ECO:0000256" key="1">
    <source>
        <dbReference type="SAM" id="Phobius"/>
    </source>
</evidence>
<organism evidence="2 3">
    <name type="scientific">Prochlorococcus marinus str. PAC1</name>
    <dbReference type="NCBI Taxonomy" id="59924"/>
    <lineage>
        <taxon>Bacteria</taxon>
        <taxon>Bacillati</taxon>
        <taxon>Cyanobacteriota</taxon>
        <taxon>Cyanophyceae</taxon>
        <taxon>Synechococcales</taxon>
        <taxon>Prochlorococcaceae</taxon>
        <taxon>Prochlorococcus</taxon>
    </lineage>
</organism>
<name>A0A0A2C0I2_PROMR</name>
<evidence type="ECO:0000313" key="2">
    <source>
        <dbReference type="EMBL" id="KGG19833.1"/>
    </source>
</evidence>
<protein>
    <submittedName>
        <fullName evidence="2">Uncharacterized protein</fullName>
    </submittedName>
</protein>
<evidence type="ECO:0000313" key="3">
    <source>
        <dbReference type="Proteomes" id="UP000030392"/>
    </source>
</evidence>
<proteinExistence type="predicted"/>
<keyword evidence="1" id="KW-1133">Transmembrane helix</keyword>
<sequence length="55" mass="6224">MVTNISYIFLISILLIIGGWAFKALISIAQGKPVEINLKNPLNLKARWPKETKEK</sequence>
<accession>A0A0A2C0I2</accession>
<keyword evidence="1" id="KW-0812">Transmembrane</keyword>
<feature type="transmembrane region" description="Helical" evidence="1">
    <location>
        <begin position="6"/>
        <end position="26"/>
    </location>
</feature>